<dbReference type="AlphaFoldDB" id="A0A0C2T2H9"/>
<evidence type="ECO:0000313" key="2">
    <source>
        <dbReference type="Proteomes" id="UP000054549"/>
    </source>
</evidence>
<evidence type="ECO:0000313" key="1">
    <source>
        <dbReference type="EMBL" id="KIL70030.1"/>
    </source>
</evidence>
<dbReference type="OrthoDB" id="2982374at2759"/>
<protein>
    <submittedName>
        <fullName evidence="1">Uncharacterized protein</fullName>
    </submittedName>
</protein>
<proteinExistence type="predicted"/>
<dbReference type="EMBL" id="KN818224">
    <property type="protein sequence ID" value="KIL70030.1"/>
    <property type="molecule type" value="Genomic_DNA"/>
</dbReference>
<gene>
    <name evidence="1" type="ORF">M378DRAFT_156090</name>
</gene>
<sequence length="145" mass="16075">MDCPVSKADCQSPLLSSQARNLVSPLVFDAVESAMHIDTFNGAALPLNPVAMFKLRPKNRTPPRTKRSPPLGPSPLRAMILPECFDSDFASTVRLNGPDGMNTEIFPRYPSKKVPLDLTLWIRKLSLGYQILRAPKVTIKILYLA</sequence>
<dbReference type="InParanoid" id="A0A0C2T2H9"/>
<reference evidence="1 2" key="1">
    <citation type="submission" date="2014-04" db="EMBL/GenBank/DDBJ databases">
        <title>Evolutionary Origins and Diversification of the Mycorrhizal Mutualists.</title>
        <authorList>
            <consortium name="DOE Joint Genome Institute"/>
            <consortium name="Mycorrhizal Genomics Consortium"/>
            <person name="Kohler A."/>
            <person name="Kuo A."/>
            <person name="Nagy L.G."/>
            <person name="Floudas D."/>
            <person name="Copeland A."/>
            <person name="Barry K.W."/>
            <person name="Cichocki N."/>
            <person name="Veneault-Fourrey C."/>
            <person name="LaButti K."/>
            <person name="Lindquist E.A."/>
            <person name="Lipzen A."/>
            <person name="Lundell T."/>
            <person name="Morin E."/>
            <person name="Murat C."/>
            <person name="Riley R."/>
            <person name="Ohm R."/>
            <person name="Sun H."/>
            <person name="Tunlid A."/>
            <person name="Henrissat B."/>
            <person name="Grigoriev I.V."/>
            <person name="Hibbett D.S."/>
            <person name="Martin F."/>
        </authorList>
    </citation>
    <scope>NUCLEOTIDE SEQUENCE [LARGE SCALE GENOMIC DNA]</scope>
    <source>
        <strain evidence="1 2">Koide BX008</strain>
    </source>
</reference>
<dbReference type="HOGENOM" id="CLU_1786406_0_0_1"/>
<keyword evidence="2" id="KW-1185">Reference proteome</keyword>
<accession>A0A0C2T2H9</accession>
<organism evidence="1 2">
    <name type="scientific">Amanita muscaria (strain Koide BX008)</name>
    <dbReference type="NCBI Taxonomy" id="946122"/>
    <lineage>
        <taxon>Eukaryota</taxon>
        <taxon>Fungi</taxon>
        <taxon>Dikarya</taxon>
        <taxon>Basidiomycota</taxon>
        <taxon>Agaricomycotina</taxon>
        <taxon>Agaricomycetes</taxon>
        <taxon>Agaricomycetidae</taxon>
        <taxon>Agaricales</taxon>
        <taxon>Pluteineae</taxon>
        <taxon>Amanitaceae</taxon>
        <taxon>Amanita</taxon>
    </lineage>
</organism>
<name>A0A0C2T2H9_AMAMK</name>
<dbReference type="Proteomes" id="UP000054549">
    <property type="component" value="Unassembled WGS sequence"/>
</dbReference>